<evidence type="ECO:0000256" key="1">
    <source>
        <dbReference type="ARBA" id="ARBA00001913"/>
    </source>
</evidence>
<feature type="chain" id="PRO_5043393829" description="Sulfatase N-terminal domain-containing protein" evidence="7">
    <location>
        <begin position="22"/>
        <end position="470"/>
    </location>
</feature>
<evidence type="ECO:0000256" key="5">
    <source>
        <dbReference type="ARBA" id="ARBA00022837"/>
    </source>
</evidence>
<dbReference type="Pfam" id="PF00884">
    <property type="entry name" value="Sulfatase"/>
    <property type="match status" value="1"/>
</dbReference>
<dbReference type="Gene3D" id="3.30.1120.10">
    <property type="match status" value="1"/>
</dbReference>
<evidence type="ECO:0000313" key="9">
    <source>
        <dbReference type="EMBL" id="CAL4130265.1"/>
    </source>
</evidence>
<feature type="domain" description="Sulfatase N-terminal" evidence="8">
    <location>
        <begin position="25"/>
        <end position="343"/>
    </location>
</feature>
<dbReference type="InterPro" id="IPR000917">
    <property type="entry name" value="Sulfatase_N"/>
</dbReference>
<protein>
    <recommendedName>
        <fullName evidence="8">Sulfatase N-terminal domain-containing protein</fullName>
    </recommendedName>
</protein>
<comment type="cofactor">
    <cofactor evidence="1">
        <name>Ca(2+)</name>
        <dbReference type="ChEBI" id="CHEBI:29108"/>
    </cofactor>
</comment>
<dbReference type="PROSITE" id="PS00149">
    <property type="entry name" value="SULFATASE_2"/>
    <property type="match status" value="1"/>
</dbReference>
<keyword evidence="6" id="KW-0325">Glycoprotein</keyword>
<evidence type="ECO:0000256" key="6">
    <source>
        <dbReference type="ARBA" id="ARBA00023180"/>
    </source>
</evidence>
<dbReference type="GO" id="GO:0008484">
    <property type="term" value="F:sulfuric ester hydrolase activity"/>
    <property type="evidence" value="ECO:0007669"/>
    <property type="project" value="InterPro"/>
</dbReference>
<keyword evidence="10" id="KW-1185">Reference proteome</keyword>
<sequence>MESMKLIFWLKVLCILGPIYAEDAPNIIYILADDLGWNHVSWHNPSVISPHMQELVDNGVVLEQSYVQPTCTPSRSAFLTGTYPFKYGRQGPPLFAICPTGLSVNYTLLPEMLSELGYSTHLVGKWHLGMCDWAYTPLRRGFDTFTGFYVGYGGYFNHAYHGGAWGNRTGPGGYDFRQQERVMWEANGTYSTDLYTDEAVNIIKLNENSENPFFLYFAHQNVHDPYEVPQKYLDMYPDVEDELTRKIVSMVTAMDDSIGALVDALKDTQQYENTIIVFSADNGGVPGHPESNHPLKGYKYDLWEGGTRGAAFVHSPILKDTPRPYSGLVHITDWFNTFLSIAGSPSLQDNDGFDQWEAIRTGNLPSPRQDLIYNLDQRAIKTIGGIRAGSYKYVVGQNSDEEGPWLFDIEVDPLETTNLISTNPDVAAELEALLLSELSHMVPADEPKLDPAGNPENWGGTYSPGWCTAH</sequence>
<comment type="caution">
    <text evidence="9">The sequence shown here is derived from an EMBL/GenBank/DDBJ whole genome shotgun (WGS) entry which is preliminary data.</text>
</comment>
<evidence type="ECO:0000256" key="2">
    <source>
        <dbReference type="ARBA" id="ARBA00008779"/>
    </source>
</evidence>
<dbReference type="GO" id="GO:0046872">
    <property type="term" value="F:metal ion binding"/>
    <property type="evidence" value="ECO:0007669"/>
    <property type="project" value="UniProtKB-KW"/>
</dbReference>
<comment type="similarity">
    <text evidence="2">Belongs to the sulfatase family.</text>
</comment>
<keyword evidence="7" id="KW-0732">Signal</keyword>
<organism evidence="9 10">
    <name type="scientific">Meganyctiphanes norvegica</name>
    <name type="common">Northern krill</name>
    <name type="synonym">Thysanopoda norvegica</name>
    <dbReference type="NCBI Taxonomy" id="48144"/>
    <lineage>
        <taxon>Eukaryota</taxon>
        <taxon>Metazoa</taxon>
        <taxon>Ecdysozoa</taxon>
        <taxon>Arthropoda</taxon>
        <taxon>Crustacea</taxon>
        <taxon>Multicrustacea</taxon>
        <taxon>Malacostraca</taxon>
        <taxon>Eumalacostraca</taxon>
        <taxon>Eucarida</taxon>
        <taxon>Euphausiacea</taxon>
        <taxon>Euphausiidae</taxon>
        <taxon>Meganyctiphanes</taxon>
    </lineage>
</organism>
<dbReference type="PANTHER" id="PTHR10342:SF273">
    <property type="entry name" value="RE14504P"/>
    <property type="match status" value="1"/>
</dbReference>
<evidence type="ECO:0000256" key="4">
    <source>
        <dbReference type="ARBA" id="ARBA00022801"/>
    </source>
</evidence>
<evidence type="ECO:0000256" key="3">
    <source>
        <dbReference type="ARBA" id="ARBA00022723"/>
    </source>
</evidence>
<dbReference type="SUPFAM" id="SSF53649">
    <property type="entry name" value="Alkaline phosphatase-like"/>
    <property type="match status" value="1"/>
</dbReference>
<dbReference type="PANTHER" id="PTHR10342">
    <property type="entry name" value="ARYLSULFATASE"/>
    <property type="match status" value="1"/>
</dbReference>
<keyword evidence="3" id="KW-0479">Metal-binding</keyword>
<gene>
    <name evidence="9" type="ORF">MNOR_LOCUS26459</name>
</gene>
<name>A0AAV2RPD1_MEGNR</name>
<dbReference type="CDD" id="cd16029">
    <property type="entry name" value="4-S"/>
    <property type="match status" value="1"/>
</dbReference>
<evidence type="ECO:0000313" key="10">
    <source>
        <dbReference type="Proteomes" id="UP001497623"/>
    </source>
</evidence>
<dbReference type="Gene3D" id="3.40.720.10">
    <property type="entry name" value="Alkaline Phosphatase, subunit A"/>
    <property type="match status" value="1"/>
</dbReference>
<dbReference type="PROSITE" id="PS00523">
    <property type="entry name" value="SULFATASE_1"/>
    <property type="match status" value="1"/>
</dbReference>
<proteinExistence type="inferred from homology"/>
<dbReference type="Proteomes" id="UP001497623">
    <property type="component" value="Unassembled WGS sequence"/>
</dbReference>
<evidence type="ECO:0000256" key="7">
    <source>
        <dbReference type="SAM" id="SignalP"/>
    </source>
</evidence>
<dbReference type="AlphaFoldDB" id="A0AAV2RPD1"/>
<dbReference type="InterPro" id="IPR017850">
    <property type="entry name" value="Alkaline_phosphatase_core_sf"/>
</dbReference>
<evidence type="ECO:0000259" key="8">
    <source>
        <dbReference type="Pfam" id="PF00884"/>
    </source>
</evidence>
<dbReference type="EMBL" id="CAXKWB010026460">
    <property type="protein sequence ID" value="CAL4130265.1"/>
    <property type="molecule type" value="Genomic_DNA"/>
</dbReference>
<dbReference type="InterPro" id="IPR024607">
    <property type="entry name" value="Sulfatase_CS"/>
</dbReference>
<keyword evidence="5" id="KW-0106">Calcium</keyword>
<accession>A0AAV2RPD1</accession>
<feature type="signal peptide" evidence="7">
    <location>
        <begin position="1"/>
        <end position="21"/>
    </location>
</feature>
<keyword evidence="4" id="KW-0378">Hydrolase</keyword>
<reference evidence="9 10" key="1">
    <citation type="submission" date="2024-05" db="EMBL/GenBank/DDBJ databases">
        <authorList>
            <person name="Wallberg A."/>
        </authorList>
    </citation>
    <scope>NUCLEOTIDE SEQUENCE [LARGE SCALE GENOMIC DNA]</scope>
</reference>
<dbReference type="InterPro" id="IPR047115">
    <property type="entry name" value="ARSB"/>
</dbReference>